<sequence length="96" mass="10353">MSETESQASADLVELGFMDARWKVIDVAAFLDRVQRAGQDGDYRVRELKKALACLNSDDPERAKQVLLSLSDPSEEPIPFAPGKGAAGAWDGKSAS</sequence>
<dbReference type="AlphaFoldDB" id="A0A382QW67"/>
<name>A0A382QW67_9ZZZZ</name>
<accession>A0A382QW67</accession>
<reference evidence="2" key="1">
    <citation type="submission" date="2018-05" db="EMBL/GenBank/DDBJ databases">
        <authorList>
            <person name="Lanie J.A."/>
            <person name="Ng W.-L."/>
            <person name="Kazmierczak K.M."/>
            <person name="Andrzejewski T.M."/>
            <person name="Davidsen T.M."/>
            <person name="Wayne K.J."/>
            <person name="Tettelin H."/>
            <person name="Glass J.I."/>
            <person name="Rusch D."/>
            <person name="Podicherti R."/>
            <person name="Tsui H.-C.T."/>
            <person name="Winkler M.E."/>
        </authorList>
    </citation>
    <scope>NUCLEOTIDE SEQUENCE</scope>
</reference>
<proteinExistence type="predicted"/>
<evidence type="ECO:0000256" key="1">
    <source>
        <dbReference type="SAM" id="MobiDB-lite"/>
    </source>
</evidence>
<gene>
    <name evidence="2" type="ORF">METZ01_LOCUS342061</name>
</gene>
<dbReference type="EMBL" id="UINC01117051">
    <property type="protein sequence ID" value="SVC89207.1"/>
    <property type="molecule type" value="Genomic_DNA"/>
</dbReference>
<evidence type="ECO:0000313" key="2">
    <source>
        <dbReference type="EMBL" id="SVC89207.1"/>
    </source>
</evidence>
<feature type="region of interest" description="Disordered" evidence="1">
    <location>
        <begin position="73"/>
        <end position="96"/>
    </location>
</feature>
<protein>
    <submittedName>
        <fullName evidence="2">Uncharacterized protein</fullName>
    </submittedName>
</protein>
<organism evidence="2">
    <name type="scientific">marine metagenome</name>
    <dbReference type="NCBI Taxonomy" id="408172"/>
    <lineage>
        <taxon>unclassified sequences</taxon>
        <taxon>metagenomes</taxon>
        <taxon>ecological metagenomes</taxon>
    </lineage>
</organism>